<dbReference type="InterPro" id="IPR011014">
    <property type="entry name" value="MscS_channel_TM-2"/>
</dbReference>
<dbReference type="EMBL" id="NSJZ01000002">
    <property type="protein sequence ID" value="PAU98457.1"/>
    <property type="molecule type" value="Genomic_DNA"/>
</dbReference>
<evidence type="ECO:0000313" key="13">
    <source>
        <dbReference type="EMBL" id="PAU98457.1"/>
    </source>
</evidence>
<feature type="chain" id="PRO_5012584409" evidence="9">
    <location>
        <begin position="35"/>
        <end position="855"/>
    </location>
</feature>
<dbReference type="InterPro" id="IPR006685">
    <property type="entry name" value="MscS_channel_2nd"/>
</dbReference>
<organism evidence="13 14">
    <name type="scientific">Paracoccus salipaludis</name>
    <dbReference type="NCBI Taxonomy" id="2032623"/>
    <lineage>
        <taxon>Bacteria</taxon>
        <taxon>Pseudomonadati</taxon>
        <taxon>Pseudomonadota</taxon>
        <taxon>Alphaproteobacteria</taxon>
        <taxon>Rhodobacterales</taxon>
        <taxon>Paracoccaceae</taxon>
        <taxon>Paracoccus</taxon>
    </lineage>
</organism>
<feature type="compositionally biased region" description="Acidic residues" evidence="7">
    <location>
        <begin position="845"/>
        <end position="855"/>
    </location>
</feature>
<dbReference type="Gene3D" id="1.10.287.1260">
    <property type="match status" value="1"/>
</dbReference>
<dbReference type="Gene3D" id="3.30.70.100">
    <property type="match status" value="1"/>
</dbReference>
<feature type="transmembrane region" description="Helical" evidence="8">
    <location>
        <begin position="369"/>
        <end position="390"/>
    </location>
</feature>
<evidence type="ECO:0000256" key="6">
    <source>
        <dbReference type="ARBA" id="ARBA00023136"/>
    </source>
</evidence>
<evidence type="ECO:0000256" key="4">
    <source>
        <dbReference type="ARBA" id="ARBA00022692"/>
    </source>
</evidence>
<keyword evidence="3" id="KW-1003">Cell membrane</keyword>
<dbReference type="Gene3D" id="2.30.30.60">
    <property type="match status" value="1"/>
</dbReference>
<dbReference type="Proteomes" id="UP000218023">
    <property type="component" value="Unassembled WGS sequence"/>
</dbReference>
<gene>
    <name evidence="13" type="ORF">CK240_04605</name>
</gene>
<dbReference type="InterPro" id="IPR022249">
    <property type="entry name" value="DUF3772"/>
</dbReference>
<keyword evidence="4 8" id="KW-0812">Transmembrane</keyword>
<dbReference type="InterPro" id="IPR011066">
    <property type="entry name" value="MscS_channel_C_sf"/>
</dbReference>
<feature type="domain" description="Mechanosensitive ion channel MscS C-terminal" evidence="12">
    <location>
        <begin position="690"/>
        <end position="771"/>
    </location>
</feature>
<dbReference type="Pfam" id="PF00924">
    <property type="entry name" value="MS_channel_2nd"/>
    <property type="match status" value="1"/>
</dbReference>
<evidence type="ECO:0000256" key="1">
    <source>
        <dbReference type="ARBA" id="ARBA00004651"/>
    </source>
</evidence>
<evidence type="ECO:0000256" key="8">
    <source>
        <dbReference type="SAM" id="Phobius"/>
    </source>
</evidence>
<dbReference type="InterPro" id="IPR049278">
    <property type="entry name" value="MS_channel_C"/>
</dbReference>
<evidence type="ECO:0000259" key="12">
    <source>
        <dbReference type="Pfam" id="PF21082"/>
    </source>
</evidence>
<dbReference type="SUPFAM" id="SSF82861">
    <property type="entry name" value="Mechanosensitive channel protein MscS (YggB), transmembrane region"/>
    <property type="match status" value="1"/>
</dbReference>
<feature type="domain" description="Mechanosensitive ion channel MscS" evidence="10">
    <location>
        <begin position="614"/>
        <end position="681"/>
    </location>
</feature>
<feature type="transmembrane region" description="Helical" evidence="8">
    <location>
        <begin position="411"/>
        <end position="435"/>
    </location>
</feature>
<dbReference type="OrthoDB" id="9799209at2"/>
<keyword evidence="14" id="KW-1185">Reference proteome</keyword>
<feature type="region of interest" description="Disordered" evidence="7">
    <location>
        <begin position="789"/>
        <end position="855"/>
    </location>
</feature>
<keyword evidence="5 8" id="KW-1133">Transmembrane helix</keyword>
<name>A0A2A2GNB5_9RHOB</name>
<evidence type="ECO:0000256" key="9">
    <source>
        <dbReference type="SAM" id="SignalP"/>
    </source>
</evidence>
<dbReference type="InterPro" id="IPR010920">
    <property type="entry name" value="LSM_dom_sf"/>
</dbReference>
<feature type="domain" description="DUF3772" evidence="11">
    <location>
        <begin position="135"/>
        <end position="190"/>
    </location>
</feature>
<dbReference type="Pfam" id="PF12607">
    <property type="entry name" value="DUF3772"/>
    <property type="match status" value="1"/>
</dbReference>
<dbReference type="PANTHER" id="PTHR30347">
    <property type="entry name" value="POTASSIUM CHANNEL RELATED"/>
    <property type="match status" value="1"/>
</dbReference>
<accession>A0A2A2GNB5</accession>
<feature type="transmembrane region" description="Helical" evidence="8">
    <location>
        <begin position="441"/>
        <end position="459"/>
    </location>
</feature>
<dbReference type="InterPro" id="IPR023408">
    <property type="entry name" value="MscS_beta-dom_sf"/>
</dbReference>
<evidence type="ECO:0000259" key="10">
    <source>
        <dbReference type="Pfam" id="PF00924"/>
    </source>
</evidence>
<reference evidence="13 14" key="1">
    <citation type="submission" date="2017-09" db="EMBL/GenBank/DDBJ databases">
        <title>Paracoccus alkalisoli sp. nov., isolated from saline alkaline soil.</title>
        <authorList>
            <person name="Dong X."/>
            <person name="Zhang G."/>
        </authorList>
    </citation>
    <scope>NUCLEOTIDE SEQUENCE [LARGE SCALE GENOMIC DNA]</scope>
    <source>
        <strain evidence="13 14">WN007</strain>
    </source>
</reference>
<proteinExistence type="inferred from homology"/>
<feature type="transmembrane region" description="Helical" evidence="8">
    <location>
        <begin position="480"/>
        <end position="506"/>
    </location>
</feature>
<protein>
    <submittedName>
        <fullName evidence="13">Mechanosensitive ion channel protein MscS</fullName>
    </submittedName>
</protein>
<dbReference type="SUPFAM" id="SSF82689">
    <property type="entry name" value="Mechanosensitive channel protein MscS (YggB), C-terminal domain"/>
    <property type="match status" value="1"/>
</dbReference>
<feature type="transmembrane region" description="Helical" evidence="8">
    <location>
        <begin position="281"/>
        <end position="302"/>
    </location>
</feature>
<dbReference type="Pfam" id="PF21082">
    <property type="entry name" value="MS_channel_3rd"/>
    <property type="match status" value="1"/>
</dbReference>
<evidence type="ECO:0000256" key="3">
    <source>
        <dbReference type="ARBA" id="ARBA00022475"/>
    </source>
</evidence>
<keyword evidence="6 8" id="KW-0472">Membrane</keyword>
<evidence type="ECO:0000313" key="14">
    <source>
        <dbReference type="Proteomes" id="UP000218023"/>
    </source>
</evidence>
<feature type="transmembrane region" description="Helical" evidence="8">
    <location>
        <begin position="569"/>
        <end position="592"/>
    </location>
</feature>
<comment type="subcellular location">
    <subcellularLocation>
        <location evidence="1">Cell membrane</location>
        <topology evidence="1">Multi-pass membrane protein</topology>
    </subcellularLocation>
</comment>
<evidence type="ECO:0000259" key="11">
    <source>
        <dbReference type="Pfam" id="PF12607"/>
    </source>
</evidence>
<dbReference type="RefSeq" id="WP_095639139.1">
    <property type="nucleotide sequence ID" value="NZ_NSJZ01000002.1"/>
</dbReference>
<dbReference type="InterPro" id="IPR052702">
    <property type="entry name" value="MscS-like_channel"/>
</dbReference>
<dbReference type="SUPFAM" id="SSF50182">
    <property type="entry name" value="Sm-like ribonucleoproteins"/>
    <property type="match status" value="1"/>
</dbReference>
<evidence type="ECO:0000256" key="7">
    <source>
        <dbReference type="SAM" id="MobiDB-lite"/>
    </source>
</evidence>
<feature type="transmembrane region" description="Helical" evidence="8">
    <location>
        <begin position="598"/>
        <end position="627"/>
    </location>
</feature>
<feature type="transmembrane region" description="Helical" evidence="8">
    <location>
        <begin position="205"/>
        <end position="226"/>
    </location>
</feature>
<dbReference type="GO" id="GO:0008381">
    <property type="term" value="F:mechanosensitive monoatomic ion channel activity"/>
    <property type="evidence" value="ECO:0007669"/>
    <property type="project" value="UniProtKB-ARBA"/>
</dbReference>
<feature type="signal peptide" evidence="9">
    <location>
        <begin position="1"/>
        <end position="34"/>
    </location>
</feature>
<feature type="transmembrane region" description="Helical" evidence="8">
    <location>
        <begin position="327"/>
        <end position="349"/>
    </location>
</feature>
<comment type="caution">
    <text evidence="13">The sequence shown here is derived from an EMBL/GenBank/DDBJ whole genome shotgun (WGS) entry which is preliminary data.</text>
</comment>
<comment type="similarity">
    <text evidence="2">Belongs to the MscS (TC 1.A.23) family.</text>
</comment>
<keyword evidence="9" id="KW-0732">Signal</keyword>
<feature type="transmembrane region" description="Helical" evidence="8">
    <location>
        <begin position="247"/>
        <end position="269"/>
    </location>
</feature>
<feature type="transmembrane region" description="Helical" evidence="8">
    <location>
        <begin position="526"/>
        <end position="548"/>
    </location>
</feature>
<sequence length="855" mass="90863">MRAGPVPAAPLRLASVALALAVALWLSLAAGALAQPTNEPDYPAWEQTAGRAEQLLEATDTPPATLDALRAEVVEWRERFSQAQTLNAPRIGTVREQIAALGPAPAEGETEAEEIAARRKELNQQLSELQAPGQRATEAHSRADSLVRAIDEQARAQQTNALLRLSPSPLLPASWAKAAEAGIQVLQGILQDMRDRTYGAAGSALIGRMPVIVIYLLAALGLLIYGRRWVDSLPSRLSSRASDYARDAVAFGASLGQIVIPTVGAYLLVRAVDTTGLIGPWGRPILMALPVAALLVFAGRWLGQRFFPMTSDPPICYPVELRQRGRIYATLLSMMVAVHHVAAQALLPLSGLRAGAPLSRRVPIEINEAAAAVWHLPLVVLGAICLYRLGDILRRATSYTVPGTPGYRTRVVGFAGNLARLAAVIAPLALAVGFVTMANALLWPMAMTIGLLALVILLQEFSTDLWVLLRRNRNGARDDLTPVLTGFALVIMSLPLVALIWGARVAELVEAWTRIRQGITLGGVRLSPGAILTFIVIFTLGYMLTRVVQGTVRNSILPRTRLDEGAKNAVVSGLGYVGIVLAALVAITSAGIDMSSLAIVAGALSVGIGFGLQNIVSNFVSGIILLVERPVAVGDWIQVGTSQGYVRRISVRSTRIQTFDRTDVIVPNSDLISKEVINWTRGNLQGRIIVPISVAYGTDTRKVAKMLEAIAEDQPTVLINPPPIIVFTGFGADGLDFELRAIVSDINGGTSVQSEIRHQIVERFAAEGIEIPFAHRDVRILNPQGLLDSMPAAGRPPAANARTTAPEAPVAGPAPEPPKGLGDDHPQIARAASSGLEDVGGSGDADGDGEGDDGR</sequence>
<dbReference type="PANTHER" id="PTHR30347:SF1">
    <property type="entry name" value="MECHANOSENSITIVE CHANNEL MSCK"/>
    <property type="match status" value="1"/>
</dbReference>
<dbReference type="GO" id="GO:0005886">
    <property type="term" value="C:plasma membrane"/>
    <property type="evidence" value="ECO:0007669"/>
    <property type="project" value="UniProtKB-SubCell"/>
</dbReference>
<evidence type="ECO:0000256" key="5">
    <source>
        <dbReference type="ARBA" id="ARBA00022989"/>
    </source>
</evidence>
<evidence type="ECO:0000256" key="2">
    <source>
        <dbReference type="ARBA" id="ARBA00008017"/>
    </source>
</evidence>
<dbReference type="AlphaFoldDB" id="A0A2A2GNB5"/>
<feature type="compositionally biased region" description="Low complexity" evidence="7">
    <location>
        <begin position="791"/>
        <end position="811"/>
    </location>
</feature>